<dbReference type="Pfam" id="PF13264">
    <property type="entry name" value="DUF4055"/>
    <property type="match status" value="1"/>
</dbReference>
<evidence type="ECO:0000259" key="1">
    <source>
        <dbReference type="Pfam" id="PF13264"/>
    </source>
</evidence>
<feature type="domain" description="DUF4055" evidence="1">
    <location>
        <begin position="283"/>
        <end position="418"/>
    </location>
</feature>
<accession>D6PLN9</accession>
<dbReference type="AlphaFoldDB" id="D6PLN9"/>
<name>D6PLN9_9ZZZZ</name>
<proteinExistence type="predicted"/>
<sequence>MTYSVPGLVRTHLVSSSYLGSVDSPFVRTRAVIDQMKGWEIMKAVTSGTEYLRENSEAFLPLEPREDYSGYLARVNRSVFTPYTQRLIRAAAGLILRKPISVEGDPYWTNVFNKDVDGCGSDLDEYARRLLICALTYGHCHTLVDFPAPSDARSLAEERALNRRPYWIEVDPTQVYGWRLDREVNYGNLTQVRIGEKAVIADGEFGEKVYDQVRVIEPGRYRVFRQEEQKKEMQGKFPYPSSFDQSDATAEYDLVESGDFSLGQIPLVTIYANKTDTLTSKPPLLDIAHLNLAHYQRQADLIHSLHIASQPMLVLEGWDDQTKDMAISVNYAMATQPGHKVYYVEPAASAFEAQSAEIQELQQQMATLGISTLSQQKFVAESADARRLDRIDTNSMLSMVSMDLESGLQKAYDLAADYLGLESPKIKISRDFDLQRLIGQDIAAMAQLFEDKVIDRDEFREMLVQGEILPTVAQAEDQSE</sequence>
<evidence type="ECO:0000313" key="2">
    <source>
        <dbReference type="EMBL" id="ADD96640.1"/>
    </source>
</evidence>
<reference evidence="2" key="1">
    <citation type="journal article" date="2010" name="ISME J.">
        <title>Metagenome of the Mediterranean deep chlorophyll maximum studied by direct and fosmid library 454 pyrosequencing.</title>
        <authorList>
            <person name="Ghai R."/>
            <person name="Martin-Cuadrado A.B."/>
            <person name="Molto A.G."/>
            <person name="Heredia I.G."/>
            <person name="Cabrera R."/>
            <person name="Martin J."/>
            <person name="Verdu M."/>
            <person name="Deschamps P."/>
            <person name="Moreira D."/>
            <person name="Lopez-Garcia P."/>
            <person name="Mira A."/>
            <person name="Rodriguez-Valera F."/>
        </authorList>
    </citation>
    <scope>NUCLEOTIDE SEQUENCE</scope>
</reference>
<organism evidence="2">
    <name type="scientific">uncultured organism MedDCM-OCT-S12-C92</name>
    <dbReference type="NCBI Taxonomy" id="743668"/>
    <lineage>
        <taxon>unclassified sequences</taxon>
        <taxon>environmental samples</taxon>
    </lineage>
</organism>
<protein>
    <recommendedName>
        <fullName evidence="1">DUF4055 domain-containing protein</fullName>
    </recommendedName>
</protein>
<dbReference type="InterPro" id="IPR025129">
    <property type="entry name" value="DUF4055"/>
</dbReference>
<dbReference type="EMBL" id="GU943153">
    <property type="protein sequence ID" value="ADD96640.1"/>
    <property type="molecule type" value="Genomic_DNA"/>
</dbReference>